<sequence length="332" mass="37924">MHQISRHLPQFAAYFTPYFCDGLGRLVQRSGALDFTVLGGRFLEKTMQYLTEQGVALDPEGRSRRYDLVVTCSDLIVPRRIRGSKLVLVQEGMTDPENFAFHLVRTLRLPRWIAQTSTTGLSDLYDIFCVASEGYRDLFVRKGVRPEKVRVTGIPNFDHCESFLDNDFPHRNYVLVATSDMRETFKYENRRKFIEKAKRIADGRPLIFKFHPNEDPQRASLEAERHAPGALYFSDGNTDHMIANCEALVTRYSSVVYVAAALGKEIHSDLPAEQLNRLLPLQNGGTSAQNIAQECLRLFEPGAAHYPRRTLPFRRRIFRLSPGTVTKREKLG</sequence>
<dbReference type="Proteomes" id="UP000266313">
    <property type="component" value="Chromosome"/>
</dbReference>
<evidence type="ECO:0008006" key="3">
    <source>
        <dbReference type="Google" id="ProtNLM"/>
    </source>
</evidence>
<dbReference type="EMBL" id="AP017928">
    <property type="protein sequence ID" value="BBA34900.1"/>
    <property type="molecule type" value="Genomic_DNA"/>
</dbReference>
<dbReference type="KEGG" id="mmai:sS8_2957"/>
<accession>A0A250KTC0</accession>
<protein>
    <recommendedName>
        <fullName evidence="3">UDP-N-acetyl glucosamine 2-epimerase</fullName>
    </recommendedName>
</protein>
<dbReference type="InterPro" id="IPR043148">
    <property type="entry name" value="TagF_C"/>
</dbReference>
<proteinExistence type="predicted"/>
<dbReference type="SUPFAM" id="SSF53756">
    <property type="entry name" value="UDP-Glycosyltransferase/glycogen phosphorylase"/>
    <property type="match status" value="1"/>
</dbReference>
<dbReference type="Gene3D" id="3.40.50.12580">
    <property type="match status" value="1"/>
</dbReference>
<reference evidence="1 2" key="1">
    <citation type="submission" date="2016-12" db="EMBL/GenBank/DDBJ databases">
        <title>Genome sequencing of Methylocaldum marinum.</title>
        <authorList>
            <person name="Takeuchi M."/>
            <person name="Kamagata Y."/>
            <person name="Hiraoka S."/>
            <person name="Oshima K."/>
            <person name="Hattori M."/>
            <person name="Iwasaki W."/>
        </authorList>
    </citation>
    <scope>NUCLEOTIDE SEQUENCE [LARGE SCALE GENOMIC DNA]</scope>
    <source>
        <strain evidence="1 2">S8</strain>
    </source>
</reference>
<organism evidence="1 2">
    <name type="scientific">Methylocaldum marinum</name>
    <dbReference type="NCBI Taxonomy" id="1432792"/>
    <lineage>
        <taxon>Bacteria</taxon>
        <taxon>Pseudomonadati</taxon>
        <taxon>Pseudomonadota</taxon>
        <taxon>Gammaproteobacteria</taxon>
        <taxon>Methylococcales</taxon>
        <taxon>Methylococcaceae</taxon>
        <taxon>Methylocaldum</taxon>
    </lineage>
</organism>
<gene>
    <name evidence="1" type="ORF">sS8_2957</name>
</gene>
<evidence type="ECO:0000313" key="2">
    <source>
        <dbReference type="Proteomes" id="UP000266313"/>
    </source>
</evidence>
<evidence type="ECO:0000313" key="1">
    <source>
        <dbReference type="EMBL" id="BBA34900.1"/>
    </source>
</evidence>
<keyword evidence="2" id="KW-1185">Reference proteome</keyword>
<name>A0A250KTC0_9GAMM</name>
<dbReference type="AlphaFoldDB" id="A0A250KTC0"/>